<evidence type="ECO:0000256" key="7">
    <source>
        <dbReference type="ARBA" id="ARBA00023136"/>
    </source>
</evidence>
<sequence>MILKAYKSFEHAKRAGVYVSGAAIIAMMLLIVAGIVMRNTAGHSIPASYEIVEKYLMPLAVLPPLAYIYGAGFMPRMDLLLPRLSSKARGYVISVLTVVEIVLFSFATVLTWNYAVNGIRGGDSFTAAGSVYIQWPVYFLVPLAFGAIVIELCFVLVSNRRRTEKRWTVTDTGGDFIDV</sequence>
<dbReference type="EMBL" id="CP093327">
    <property type="protein sequence ID" value="UNK47882.1"/>
    <property type="molecule type" value="Genomic_DNA"/>
</dbReference>
<feature type="domain" description="Tripartite ATP-independent periplasmic transporters DctQ component" evidence="10">
    <location>
        <begin position="27"/>
        <end position="151"/>
    </location>
</feature>
<keyword evidence="4" id="KW-0997">Cell inner membrane</keyword>
<dbReference type="RefSeq" id="WP_241915579.1">
    <property type="nucleotide sequence ID" value="NZ_CP093327.1"/>
</dbReference>
<dbReference type="InterPro" id="IPR055348">
    <property type="entry name" value="DctQ"/>
</dbReference>
<dbReference type="InterPro" id="IPR007387">
    <property type="entry name" value="TRAP_DctQ"/>
</dbReference>
<keyword evidence="7 9" id="KW-0472">Membrane</keyword>
<name>A0ABY3WHV0_9MICC</name>
<reference evidence="11 12" key="1">
    <citation type="submission" date="2022-03" db="EMBL/GenBank/DDBJ databases">
        <title>Isotopic signatures of nitrous oxide derived from detoxification processes.</title>
        <authorList>
            <person name="Behrendt U."/>
            <person name="Buchen C."/>
            <person name="Well R."/>
            <person name="Ulrich A."/>
            <person name="Rohe L."/>
            <person name="Kolb S."/>
            <person name="Schloter M."/>
            <person name="Horn M.A."/>
            <person name="Augustin J."/>
        </authorList>
    </citation>
    <scope>NUCLEOTIDE SEQUENCE [LARGE SCALE GENOMIC DNA]</scope>
    <source>
        <strain evidence="11 12">S4-C24</strain>
        <plasmid evidence="11 12">p1</plasmid>
    </source>
</reference>
<accession>A0ABY3WHV0</accession>
<feature type="transmembrane region" description="Helical" evidence="9">
    <location>
        <begin position="55"/>
        <end position="74"/>
    </location>
</feature>
<keyword evidence="11" id="KW-0614">Plasmid</keyword>
<keyword evidence="3" id="KW-1003">Cell membrane</keyword>
<feature type="transmembrane region" description="Helical" evidence="9">
    <location>
        <begin position="95"/>
        <end position="115"/>
    </location>
</feature>
<keyword evidence="6 9" id="KW-1133">Transmembrane helix</keyword>
<evidence type="ECO:0000256" key="4">
    <source>
        <dbReference type="ARBA" id="ARBA00022519"/>
    </source>
</evidence>
<keyword evidence="12" id="KW-1185">Reference proteome</keyword>
<keyword evidence="5 9" id="KW-0812">Transmembrane</keyword>
<feature type="transmembrane region" description="Helical" evidence="9">
    <location>
        <begin position="135"/>
        <end position="157"/>
    </location>
</feature>
<comment type="subcellular location">
    <subcellularLocation>
        <location evidence="1">Cell inner membrane</location>
        <topology evidence="1">Multi-pass membrane protein</topology>
    </subcellularLocation>
</comment>
<evidence type="ECO:0000256" key="3">
    <source>
        <dbReference type="ARBA" id="ARBA00022475"/>
    </source>
</evidence>
<evidence type="ECO:0000259" key="10">
    <source>
        <dbReference type="Pfam" id="PF04290"/>
    </source>
</evidence>
<evidence type="ECO:0000256" key="2">
    <source>
        <dbReference type="ARBA" id="ARBA00022448"/>
    </source>
</evidence>
<evidence type="ECO:0000256" key="9">
    <source>
        <dbReference type="SAM" id="Phobius"/>
    </source>
</evidence>
<evidence type="ECO:0000256" key="8">
    <source>
        <dbReference type="ARBA" id="ARBA00038436"/>
    </source>
</evidence>
<dbReference type="Proteomes" id="UP000829069">
    <property type="component" value="Plasmid p1"/>
</dbReference>
<evidence type="ECO:0000256" key="6">
    <source>
        <dbReference type="ARBA" id="ARBA00022989"/>
    </source>
</evidence>
<comment type="similarity">
    <text evidence="8">Belongs to the TRAP transporter small permease family.</text>
</comment>
<proteinExistence type="inferred from homology"/>
<keyword evidence="2" id="KW-0813">Transport</keyword>
<evidence type="ECO:0000313" key="12">
    <source>
        <dbReference type="Proteomes" id="UP000829069"/>
    </source>
</evidence>
<evidence type="ECO:0000313" key="11">
    <source>
        <dbReference type="EMBL" id="UNK47882.1"/>
    </source>
</evidence>
<geneLocation type="plasmid" evidence="11 12">
    <name>p1</name>
</geneLocation>
<evidence type="ECO:0000256" key="5">
    <source>
        <dbReference type="ARBA" id="ARBA00022692"/>
    </source>
</evidence>
<dbReference type="Pfam" id="PF04290">
    <property type="entry name" value="DctQ"/>
    <property type="match status" value="1"/>
</dbReference>
<evidence type="ECO:0000256" key="1">
    <source>
        <dbReference type="ARBA" id="ARBA00004429"/>
    </source>
</evidence>
<gene>
    <name evidence="11" type="ORF">MNQ99_18610</name>
</gene>
<dbReference type="PANTHER" id="PTHR35011">
    <property type="entry name" value="2,3-DIKETO-L-GULONATE TRAP TRANSPORTER SMALL PERMEASE PROTEIN YIAM"/>
    <property type="match status" value="1"/>
</dbReference>
<feature type="transmembrane region" description="Helical" evidence="9">
    <location>
        <begin position="15"/>
        <end position="35"/>
    </location>
</feature>
<organism evidence="11 12">
    <name type="scientific">Arthrobacter sulfonylureivorans</name>
    <dbReference type="NCBI Taxonomy" id="2486855"/>
    <lineage>
        <taxon>Bacteria</taxon>
        <taxon>Bacillati</taxon>
        <taxon>Actinomycetota</taxon>
        <taxon>Actinomycetes</taxon>
        <taxon>Micrococcales</taxon>
        <taxon>Micrococcaceae</taxon>
        <taxon>Arthrobacter</taxon>
    </lineage>
</organism>
<dbReference type="PANTHER" id="PTHR35011:SF10">
    <property type="entry name" value="TRAP TRANSPORTER SMALL PERMEASE PROTEIN"/>
    <property type="match status" value="1"/>
</dbReference>
<protein>
    <submittedName>
        <fullName evidence="11">TRAP transporter small permease</fullName>
    </submittedName>
</protein>